<feature type="chain" id="PRO_5047540743" description="DUF2946 domain-containing protein" evidence="1">
    <location>
        <begin position="33"/>
        <end position="132"/>
    </location>
</feature>
<dbReference type="RefSeq" id="WP_382166952.1">
    <property type="nucleotide sequence ID" value="NZ_JBHTBR010000005.1"/>
</dbReference>
<organism evidence="2 3">
    <name type="scientific">Hirschia litorea</name>
    <dbReference type="NCBI Taxonomy" id="1199156"/>
    <lineage>
        <taxon>Bacteria</taxon>
        <taxon>Pseudomonadati</taxon>
        <taxon>Pseudomonadota</taxon>
        <taxon>Alphaproteobacteria</taxon>
        <taxon>Hyphomonadales</taxon>
        <taxon>Hyphomonadaceae</taxon>
        <taxon>Hirschia</taxon>
    </lineage>
</organism>
<keyword evidence="1" id="KW-0732">Signal</keyword>
<name>A0ABW2IKZ1_9PROT</name>
<gene>
    <name evidence="2" type="ORF">ACFQS8_08790</name>
</gene>
<reference evidence="3" key="1">
    <citation type="journal article" date="2019" name="Int. J. Syst. Evol. Microbiol.">
        <title>The Global Catalogue of Microorganisms (GCM) 10K type strain sequencing project: providing services to taxonomists for standard genome sequencing and annotation.</title>
        <authorList>
            <consortium name="The Broad Institute Genomics Platform"/>
            <consortium name="The Broad Institute Genome Sequencing Center for Infectious Disease"/>
            <person name="Wu L."/>
            <person name="Ma J."/>
        </authorList>
    </citation>
    <scope>NUCLEOTIDE SEQUENCE [LARGE SCALE GENOMIC DNA]</scope>
    <source>
        <strain evidence="3">CCUG 51308</strain>
    </source>
</reference>
<dbReference type="Proteomes" id="UP001596492">
    <property type="component" value="Unassembled WGS sequence"/>
</dbReference>
<sequence length="132" mass="14456">MKTKSRIIGQLCLAFVFLIQTLWMSGSAAAFAANDDKRLLICNPSGQVNSAMFAANEKLLIALGLKEQSPDDVHGEKCAFCAISHAFIFTQLRIQDALCFGIYIEKSNIYEPAFVYLPQGPPLGGRAPPNYI</sequence>
<accession>A0ABW2IKZ1</accession>
<comment type="caution">
    <text evidence="2">The sequence shown here is derived from an EMBL/GenBank/DDBJ whole genome shotgun (WGS) entry which is preliminary data.</text>
</comment>
<evidence type="ECO:0008006" key="4">
    <source>
        <dbReference type="Google" id="ProtNLM"/>
    </source>
</evidence>
<evidence type="ECO:0000313" key="3">
    <source>
        <dbReference type="Proteomes" id="UP001596492"/>
    </source>
</evidence>
<proteinExistence type="predicted"/>
<evidence type="ECO:0000256" key="1">
    <source>
        <dbReference type="SAM" id="SignalP"/>
    </source>
</evidence>
<evidence type="ECO:0000313" key="2">
    <source>
        <dbReference type="EMBL" id="MFC7291708.1"/>
    </source>
</evidence>
<feature type="signal peptide" evidence="1">
    <location>
        <begin position="1"/>
        <end position="32"/>
    </location>
</feature>
<dbReference type="EMBL" id="JBHTBR010000005">
    <property type="protein sequence ID" value="MFC7291708.1"/>
    <property type="molecule type" value="Genomic_DNA"/>
</dbReference>
<protein>
    <recommendedName>
        <fullName evidence="4">DUF2946 domain-containing protein</fullName>
    </recommendedName>
</protein>
<keyword evidence="3" id="KW-1185">Reference proteome</keyword>